<evidence type="ECO:0000313" key="8">
    <source>
        <dbReference type="Proteomes" id="UP000320390"/>
    </source>
</evidence>
<gene>
    <name evidence="7" type="ORF">Poly30_31520</name>
</gene>
<keyword evidence="3 6" id="KW-0812">Transmembrane</keyword>
<dbReference type="Proteomes" id="UP000320390">
    <property type="component" value="Chromosome"/>
</dbReference>
<keyword evidence="5 6" id="KW-0472">Membrane</keyword>
<evidence type="ECO:0000256" key="3">
    <source>
        <dbReference type="ARBA" id="ARBA00022692"/>
    </source>
</evidence>
<evidence type="ECO:0000256" key="6">
    <source>
        <dbReference type="SAM" id="Phobius"/>
    </source>
</evidence>
<dbReference type="Pfam" id="PF03706">
    <property type="entry name" value="LPG_synthase_TM"/>
    <property type="match status" value="1"/>
</dbReference>
<dbReference type="OrthoDB" id="9799911at2"/>
<reference evidence="7 8" key="1">
    <citation type="submission" date="2019-02" db="EMBL/GenBank/DDBJ databases">
        <title>Deep-cultivation of Planctomycetes and their phenomic and genomic characterization uncovers novel biology.</title>
        <authorList>
            <person name="Wiegand S."/>
            <person name="Jogler M."/>
            <person name="Boedeker C."/>
            <person name="Pinto D."/>
            <person name="Vollmers J."/>
            <person name="Rivas-Marin E."/>
            <person name="Kohn T."/>
            <person name="Peeters S.H."/>
            <person name="Heuer A."/>
            <person name="Rast P."/>
            <person name="Oberbeckmann S."/>
            <person name="Bunk B."/>
            <person name="Jeske O."/>
            <person name="Meyerdierks A."/>
            <person name="Storesund J.E."/>
            <person name="Kallscheuer N."/>
            <person name="Luecker S."/>
            <person name="Lage O.M."/>
            <person name="Pohl T."/>
            <person name="Merkel B.J."/>
            <person name="Hornburger P."/>
            <person name="Mueller R.-W."/>
            <person name="Bruemmer F."/>
            <person name="Labrenz M."/>
            <person name="Spormann A.M."/>
            <person name="Op den Camp H."/>
            <person name="Overmann J."/>
            <person name="Amann R."/>
            <person name="Jetten M.S.M."/>
            <person name="Mascher T."/>
            <person name="Medema M.H."/>
            <person name="Devos D.P."/>
            <person name="Kaster A.-K."/>
            <person name="Ovreas L."/>
            <person name="Rohde M."/>
            <person name="Galperin M.Y."/>
            <person name="Jogler C."/>
        </authorList>
    </citation>
    <scope>NUCLEOTIDE SEQUENCE [LARGE SCALE GENOMIC DNA]</scope>
    <source>
        <strain evidence="7 8">Poly30</strain>
    </source>
</reference>
<feature type="transmembrane region" description="Helical" evidence="6">
    <location>
        <begin position="261"/>
        <end position="282"/>
    </location>
</feature>
<dbReference type="PANTHER" id="PTHR39087:SF2">
    <property type="entry name" value="UPF0104 MEMBRANE PROTEIN MJ1595"/>
    <property type="match status" value="1"/>
</dbReference>
<feature type="transmembrane region" description="Helical" evidence="6">
    <location>
        <begin position="135"/>
        <end position="153"/>
    </location>
</feature>
<dbReference type="RefSeq" id="WP_145198829.1">
    <property type="nucleotide sequence ID" value="NZ_CP036434.1"/>
</dbReference>
<organism evidence="7 8">
    <name type="scientific">Saltatorellus ferox</name>
    <dbReference type="NCBI Taxonomy" id="2528018"/>
    <lineage>
        <taxon>Bacteria</taxon>
        <taxon>Pseudomonadati</taxon>
        <taxon>Planctomycetota</taxon>
        <taxon>Planctomycetia</taxon>
        <taxon>Planctomycetia incertae sedis</taxon>
        <taxon>Saltatorellus</taxon>
    </lineage>
</organism>
<keyword evidence="4 6" id="KW-1133">Transmembrane helix</keyword>
<proteinExistence type="predicted"/>
<dbReference type="InterPro" id="IPR022791">
    <property type="entry name" value="L-PG_synthase/AglD"/>
</dbReference>
<evidence type="ECO:0000313" key="7">
    <source>
        <dbReference type="EMBL" id="QDV07624.1"/>
    </source>
</evidence>
<keyword evidence="8" id="KW-1185">Reference proteome</keyword>
<dbReference type="AlphaFoldDB" id="A0A518EU80"/>
<dbReference type="GO" id="GO:0005886">
    <property type="term" value="C:plasma membrane"/>
    <property type="evidence" value="ECO:0007669"/>
    <property type="project" value="UniProtKB-SubCell"/>
</dbReference>
<feature type="transmembrane region" description="Helical" evidence="6">
    <location>
        <begin position="54"/>
        <end position="72"/>
    </location>
</feature>
<keyword evidence="2" id="KW-1003">Cell membrane</keyword>
<name>A0A518EU80_9BACT</name>
<evidence type="ECO:0000256" key="4">
    <source>
        <dbReference type="ARBA" id="ARBA00022989"/>
    </source>
</evidence>
<accession>A0A518EU80</accession>
<dbReference type="EMBL" id="CP036434">
    <property type="protein sequence ID" value="QDV07624.1"/>
    <property type="molecule type" value="Genomic_DNA"/>
</dbReference>
<evidence type="ECO:0008006" key="9">
    <source>
        <dbReference type="Google" id="ProtNLM"/>
    </source>
</evidence>
<protein>
    <recommendedName>
        <fullName evidence="9">Flippase-like domain-containing protein</fullName>
    </recommendedName>
</protein>
<sequence length="359" mass="37253">MSPDEEPEARTDSEAPEKGLGRRIALAVVLGLGVYIAMALWADIGGIGDALAEVPLWAPLAACALSLLNYAIRFPRWQRYLRITGSSVSGWASARIYLAGLSLTVSPGKVGEAMKSWLLRDQDGTPIARSAPIVLAERVTDLLGFLVLIAISASGSEHLWITLATVGLSAAVLAVVASRKVGDLIVATARRFPSAIARRAGRIEETLDSARGLLAPRELPLATLLAACGWFLECVGCWIIANSVLPAAAVAVGAPPIPELSLAAVTYAFALAAVAGAIVVIAPGGLGVTEGLLTGLLEGGYRTAGFATQIARSKALAVTLVTRLCTLWFAMGVGLLALQLHRRLARRSAPGTPSSPPSG</sequence>
<dbReference type="NCBIfam" id="TIGR00374">
    <property type="entry name" value="flippase-like domain"/>
    <property type="match status" value="1"/>
</dbReference>
<dbReference type="PANTHER" id="PTHR39087">
    <property type="entry name" value="UPF0104 MEMBRANE PROTEIN MJ1595"/>
    <property type="match status" value="1"/>
</dbReference>
<evidence type="ECO:0000256" key="5">
    <source>
        <dbReference type="ARBA" id="ARBA00023136"/>
    </source>
</evidence>
<evidence type="ECO:0000256" key="1">
    <source>
        <dbReference type="ARBA" id="ARBA00004651"/>
    </source>
</evidence>
<comment type="subcellular location">
    <subcellularLocation>
        <location evidence="1">Cell membrane</location>
        <topology evidence="1">Multi-pass membrane protein</topology>
    </subcellularLocation>
</comment>
<evidence type="ECO:0000256" key="2">
    <source>
        <dbReference type="ARBA" id="ARBA00022475"/>
    </source>
</evidence>
<feature type="transmembrane region" description="Helical" evidence="6">
    <location>
        <begin position="24"/>
        <end position="42"/>
    </location>
</feature>
<feature type="transmembrane region" description="Helical" evidence="6">
    <location>
        <begin position="315"/>
        <end position="338"/>
    </location>
</feature>